<reference evidence="2" key="1">
    <citation type="submission" date="2016-10" db="EMBL/GenBank/DDBJ databases">
        <authorList>
            <person name="Varghese N."/>
            <person name="Submissions S."/>
        </authorList>
    </citation>
    <scope>NUCLEOTIDE SEQUENCE [LARGE SCALE GENOMIC DNA]</scope>
    <source>
        <strain evidence="2">DSM 13327</strain>
    </source>
</reference>
<evidence type="ECO:0000313" key="1">
    <source>
        <dbReference type="EMBL" id="SFM09940.1"/>
    </source>
</evidence>
<dbReference type="Proteomes" id="UP000199520">
    <property type="component" value="Unassembled WGS sequence"/>
</dbReference>
<evidence type="ECO:0000313" key="2">
    <source>
        <dbReference type="Proteomes" id="UP000199520"/>
    </source>
</evidence>
<dbReference type="AlphaFoldDB" id="A0A1I4N3W5"/>
<dbReference type="OrthoDB" id="9805654at2"/>
<protein>
    <submittedName>
        <fullName evidence="1">Uncharacterized protein</fullName>
    </submittedName>
</protein>
<dbReference type="EMBL" id="FOTS01000040">
    <property type="protein sequence ID" value="SFM09940.1"/>
    <property type="molecule type" value="Genomic_DNA"/>
</dbReference>
<accession>A0A1I4N3W5</accession>
<keyword evidence="2" id="KW-1185">Reference proteome</keyword>
<dbReference type="RefSeq" id="WP_090940932.1">
    <property type="nucleotide sequence ID" value="NZ_FOTS01000040.1"/>
</dbReference>
<name>A0A1I4N3W5_9FIRM</name>
<gene>
    <name evidence="1" type="ORF">SAMN04490355_104076</name>
</gene>
<organism evidence="1 2">
    <name type="scientific">Pelosinus propionicus DSM 13327</name>
    <dbReference type="NCBI Taxonomy" id="1123291"/>
    <lineage>
        <taxon>Bacteria</taxon>
        <taxon>Bacillati</taxon>
        <taxon>Bacillota</taxon>
        <taxon>Negativicutes</taxon>
        <taxon>Selenomonadales</taxon>
        <taxon>Sporomusaceae</taxon>
        <taxon>Pelosinus</taxon>
    </lineage>
</organism>
<proteinExistence type="predicted"/>
<sequence length="184" mass="20632">MIDITLLDPSLLENIQDMLQLSMMCCDRPPKALAADIGYSVNSIYGALTGERSIPAKARRKLSQLNFIAAATVALEGTGFTRLFGYQKVDRHIQSMIIRLKKQDKEVTGLIDDLPIILLDKISKDDLSEDDLLILNEIMEKLVDRTNSTFNLVMELESKYGLGVTEYMQGKEKSPVLAHRRLSS</sequence>